<sequence length="610" mass="67818">WEKATQEVLTPELQGQAAMPSDRKGKTGLSPHPSEQMAEENAQDTVGDGDGGGERVWNPSGRGRIRRLPCWVQNSKRLGFPGQGPDPPVQKQGKEGGGREKKSDGECHGTSGCPSVCHCVGVALLSMGDALSSHTARKGGGGGVTEEEMEGEQRVSGPLGGCQISQAHTPHRALSSGRRTKKQAILHVFPARLRECEYASMCRRPLRGLLSAGRRSLGKGEEREDSAGLDCRGLDKVIFSDEAPFRLFGTSGQMIVWRRKGERYHESCVMPTVRHPETIHVWGCFSSKRVGLLKFLPKIIPMNKECGKPRDLARAEHYQDLCEQLDTREGEKNIYQLVKAHMRAARDIEHYMCVKDKSGQRLQDKKEILSRWREHFDEISNIEFSHPPIPEGLPCSGQVPQIVQFGIVPIALKALRNSKRYGSALAVTLLLPGSQQKCFCSAEINEDLVLLEMIIKDVKNVTYSIFDRHKTIGNLLRCKPLAIKHYYNAEQFHTCNLLRTPLVVDGLQVSNLGLNDVLSGTHHPLEILSVLLFPNQAVVFLMRMPLMVQCADLGTNSEQMEPTRCDSATVKQINQNNKVIKEIHITERQHSVKVQCDGTGLDHMALHRPL</sequence>
<gene>
    <name evidence="2" type="ORF">P4O66_010203</name>
</gene>
<feature type="region of interest" description="Disordered" evidence="1">
    <location>
        <begin position="132"/>
        <end position="179"/>
    </location>
</feature>
<dbReference type="Gene3D" id="3.30.420.10">
    <property type="entry name" value="Ribonuclease H-like superfamily/Ribonuclease H"/>
    <property type="match status" value="1"/>
</dbReference>
<reference evidence="2" key="1">
    <citation type="submission" date="2023-03" db="EMBL/GenBank/DDBJ databases">
        <title>Electrophorus voltai genome.</title>
        <authorList>
            <person name="Bian C."/>
        </authorList>
    </citation>
    <scope>NUCLEOTIDE SEQUENCE</scope>
    <source>
        <strain evidence="2">CB-2022</strain>
        <tissue evidence="2">Muscle</tissue>
    </source>
</reference>
<dbReference type="InterPro" id="IPR036397">
    <property type="entry name" value="RNaseH_sf"/>
</dbReference>
<feature type="compositionally biased region" description="Basic and acidic residues" evidence="1">
    <location>
        <begin position="92"/>
        <end position="107"/>
    </location>
</feature>
<proteinExistence type="predicted"/>
<name>A0AAD9DTS5_9TELE</name>
<keyword evidence="3" id="KW-1185">Reference proteome</keyword>
<evidence type="ECO:0000313" key="2">
    <source>
        <dbReference type="EMBL" id="KAK1795015.1"/>
    </source>
</evidence>
<dbReference type="Proteomes" id="UP001239994">
    <property type="component" value="Unassembled WGS sequence"/>
</dbReference>
<evidence type="ECO:0000256" key="1">
    <source>
        <dbReference type="SAM" id="MobiDB-lite"/>
    </source>
</evidence>
<dbReference type="AlphaFoldDB" id="A0AAD9DTS5"/>
<protein>
    <submittedName>
        <fullName evidence="2">Uncharacterized protein</fullName>
    </submittedName>
</protein>
<dbReference type="GO" id="GO:0003676">
    <property type="term" value="F:nucleic acid binding"/>
    <property type="evidence" value="ECO:0007669"/>
    <property type="project" value="InterPro"/>
</dbReference>
<evidence type="ECO:0000313" key="3">
    <source>
        <dbReference type="Proteomes" id="UP001239994"/>
    </source>
</evidence>
<feature type="region of interest" description="Disordered" evidence="1">
    <location>
        <begin position="1"/>
        <end position="110"/>
    </location>
</feature>
<accession>A0AAD9DTS5</accession>
<organism evidence="2 3">
    <name type="scientific">Electrophorus voltai</name>
    <dbReference type="NCBI Taxonomy" id="2609070"/>
    <lineage>
        <taxon>Eukaryota</taxon>
        <taxon>Metazoa</taxon>
        <taxon>Chordata</taxon>
        <taxon>Craniata</taxon>
        <taxon>Vertebrata</taxon>
        <taxon>Euteleostomi</taxon>
        <taxon>Actinopterygii</taxon>
        <taxon>Neopterygii</taxon>
        <taxon>Teleostei</taxon>
        <taxon>Ostariophysi</taxon>
        <taxon>Gymnotiformes</taxon>
        <taxon>Gymnotoidei</taxon>
        <taxon>Gymnotidae</taxon>
        <taxon>Electrophorus</taxon>
    </lineage>
</organism>
<dbReference type="EMBL" id="JAROKS010000016">
    <property type="protein sequence ID" value="KAK1795015.1"/>
    <property type="molecule type" value="Genomic_DNA"/>
</dbReference>
<feature type="non-terminal residue" evidence="2">
    <location>
        <position position="1"/>
    </location>
</feature>
<comment type="caution">
    <text evidence="2">The sequence shown here is derived from an EMBL/GenBank/DDBJ whole genome shotgun (WGS) entry which is preliminary data.</text>
</comment>